<dbReference type="EMBL" id="QTJV01000018">
    <property type="protein sequence ID" value="RFM30923.1"/>
    <property type="molecule type" value="Genomic_DNA"/>
</dbReference>
<dbReference type="Pfam" id="PF09917">
    <property type="entry name" value="DUF2147"/>
    <property type="match status" value="1"/>
</dbReference>
<dbReference type="OrthoDB" id="9814399at2"/>
<feature type="domain" description="DUF2147" evidence="2">
    <location>
        <begin position="32"/>
        <end position="147"/>
    </location>
</feature>
<dbReference type="AlphaFoldDB" id="A0A3E1NSN3"/>
<dbReference type="InterPro" id="IPR019223">
    <property type="entry name" value="DUF2147"/>
</dbReference>
<gene>
    <name evidence="3" type="ORF">DXN04_31835</name>
</gene>
<dbReference type="RefSeq" id="WP_116857467.1">
    <property type="nucleotide sequence ID" value="NZ_QTJV01000018.1"/>
</dbReference>
<dbReference type="PANTHER" id="PTHR36919:SF2">
    <property type="entry name" value="BLL6627 PROTEIN"/>
    <property type="match status" value="1"/>
</dbReference>
<sequence>MKTRIFLGALLFLGLLWNIASGQTRTGDEIVGTWTMETGESKIRVYKQNGAFFGKMVWSKDMYEADGKTSRKDINNANVNLRDRFLKDLTILEHFRFDKDEWSDGRIYDIKSGKTYSCTIKLKNPDVMLVRGYIGISLLGKTVSFNRVK</sequence>
<dbReference type="Proteomes" id="UP000261174">
    <property type="component" value="Unassembled WGS sequence"/>
</dbReference>
<keyword evidence="4" id="KW-1185">Reference proteome</keyword>
<protein>
    <submittedName>
        <fullName evidence="3">DUF2147 domain-containing protein</fullName>
    </submittedName>
</protein>
<dbReference type="Gene3D" id="2.40.128.520">
    <property type="match status" value="1"/>
</dbReference>
<feature type="chain" id="PRO_5017698341" evidence="1">
    <location>
        <begin position="23"/>
        <end position="149"/>
    </location>
</feature>
<evidence type="ECO:0000313" key="4">
    <source>
        <dbReference type="Proteomes" id="UP000261174"/>
    </source>
</evidence>
<name>A0A3E1NSN3_9BACT</name>
<comment type="caution">
    <text evidence="3">The sequence shown here is derived from an EMBL/GenBank/DDBJ whole genome shotgun (WGS) entry which is preliminary data.</text>
</comment>
<evidence type="ECO:0000256" key="1">
    <source>
        <dbReference type="SAM" id="SignalP"/>
    </source>
</evidence>
<accession>A0A3E1NSN3</accession>
<feature type="signal peptide" evidence="1">
    <location>
        <begin position="1"/>
        <end position="22"/>
    </location>
</feature>
<evidence type="ECO:0000259" key="2">
    <source>
        <dbReference type="Pfam" id="PF09917"/>
    </source>
</evidence>
<evidence type="ECO:0000313" key="3">
    <source>
        <dbReference type="EMBL" id="RFM30923.1"/>
    </source>
</evidence>
<dbReference type="PANTHER" id="PTHR36919">
    <property type="entry name" value="BLR1215 PROTEIN"/>
    <property type="match status" value="1"/>
</dbReference>
<reference evidence="3 4" key="1">
    <citation type="submission" date="2018-08" db="EMBL/GenBank/DDBJ databases">
        <title>Chitinophaga sp. K20C18050901, a novel bacterium isolated from forest soil.</title>
        <authorList>
            <person name="Wang C."/>
        </authorList>
    </citation>
    <scope>NUCLEOTIDE SEQUENCE [LARGE SCALE GENOMIC DNA]</scope>
    <source>
        <strain evidence="3 4">K20C18050901</strain>
    </source>
</reference>
<keyword evidence="1" id="KW-0732">Signal</keyword>
<organism evidence="3 4">
    <name type="scientific">Chitinophaga silvisoli</name>
    <dbReference type="NCBI Taxonomy" id="2291814"/>
    <lineage>
        <taxon>Bacteria</taxon>
        <taxon>Pseudomonadati</taxon>
        <taxon>Bacteroidota</taxon>
        <taxon>Chitinophagia</taxon>
        <taxon>Chitinophagales</taxon>
        <taxon>Chitinophagaceae</taxon>
        <taxon>Chitinophaga</taxon>
    </lineage>
</organism>
<proteinExistence type="predicted"/>